<evidence type="ECO:0000313" key="2">
    <source>
        <dbReference type="Proteomes" id="UP001358586"/>
    </source>
</evidence>
<keyword evidence="2" id="KW-1185">Reference proteome</keyword>
<reference evidence="1 2" key="1">
    <citation type="submission" date="2023-03" db="EMBL/GenBank/DDBJ databases">
        <title>WGS of Gossypium arboreum.</title>
        <authorList>
            <person name="Yu D."/>
        </authorList>
    </citation>
    <scope>NUCLEOTIDE SEQUENCE [LARGE SCALE GENOMIC DNA]</scope>
    <source>
        <tissue evidence="1">Leaf</tissue>
    </source>
</reference>
<comment type="caution">
    <text evidence="1">The sequence shown here is derived from an EMBL/GenBank/DDBJ whole genome shotgun (WGS) entry which is preliminary data.</text>
</comment>
<accession>A0ABR0QLC2</accession>
<proteinExistence type="predicted"/>
<organism evidence="1 2">
    <name type="scientific">Gossypium arboreum</name>
    <name type="common">Tree cotton</name>
    <name type="synonym">Gossypium nanking</name>
    <dbReference type="NCBI Taxonomy" id="29729"/>
    <lineage>
        <taxon>Eukaryota</taxon>
        <taxon>Viridiplantae</taxon>
        <taxon>Streptophyta</taxon>
        <taxon>Embryophyta</taxon>
        <taxon>Tracheophyta</taxon>
        <taxon>Spermatophyta</taxon>
        <taxon>Magnoliopsida</taxon>
        <taxon>eudicotyledons</taxon>
        <taxon>Gunneridae</taxon>
        <taxon>Pentapetalae</taxon>
        <taxon>rosids</taxon>
        <taxon>malvids</taxon>
        <taxon>Malvales</taxon>
        <taxon>Malvaceae</taxon>
        <taxon>Malvoideae</taxon>
        <taxon>Gossypium</taxon>
    </lineage>
</organism>
<dbReference type="Proteomes" id="UP001358586">
    <property type="component" value="Chromosome 3"/>
</dbReference>
<name>A0ABR0QLC2_GOSAR</name>
<protein>
    <submittedName>
        <fullName evidence="1">Uncharacterized protein</fullName>
    </submittedName>
</protein>
<gene>
    <name evidence="1" type="ORF">PVK06_008666</name>
</gene>
<sequence length="52" mass="5852">MTPPPLLNILTKIKLNGNNYKKQKRNFIIVLCCEKLKVVLDTKCPPATQAKA</sequence>
<dbReference type="EMBL" id="JARKNE010000003">
    <property type="protein sequence ID" value="KAK5839826.1"/>
    <property type="molecule type" value="Genomic_DNA"/>
</dbReference>
<evidence type="ECO:0000313" key="1">
    <source>
        <dbReference type="EMBL" id="KAK5839826.1"/>
    </source>
</evidence>